<feature type="transmembrane region" description="Helical" evidence="9">
    <location>
        <begin position="378"/>
        <end position="397"/>
    </location>
</feature>
<dbReference type="Gene3D" id="1.20.1250.20">
    <property type="entry name" value="MFS general substrate transporter like domains"/>
    <property type="match status" value="1"/>
</dbReference>
<feature type="transmembrane region" description="Helical" evidence="9">
    <location>
        <begin position="108"/>
        <end position="128"/>
    </location>
</feature>
<dbReference type="InterPro" id="IPR020846">
    <property type="entry name" value="MFS_dom"/>
</dbReference>
<feature type="transmembrane region" description="Helical" evidence="9">
    <location>
        <begin position="201"/>
        <end position="219"/>
    </location>
</feature>
<feature type="transmembrane region" description="Helical" evidence="9">
    <location>
        <begin position="409"/>
        <end position="428"/>
    </location>
</feature>
<organism evidence="11 12">
    <name type="scientific">Pseudofulvibacter geojedonensis</name>
    <dbReference type="NCBI Taxonomy" id="1123758"/>
    <lineage>
        <taxon>Bacteria</taxon>
        <taxon>Pseudomonadati</taxon>
        <taxon>Bacteroidota</taxon>
        <taxon>Flavobacteriia</taxon>
        <taxon>Flavobacteriales</taxon>
        <taxon>Flavobacteriaceae</taxon>
        <taxon>Pseudofulvibacter</taxon>
    </lineage>
</organism>
<dbReference type="Pfam" id="PF00854">
    <property type="entry name" value="PTR2"/>
    <property type="match status" value="1"/>
</dbReference>
<protein>
    <submittedName>
        <fullName evidence="11">Peptide MFS transporter</fullName>
    </submittedName>
</protein>
<evidence type="ECO:0000256" key="6">
    <source>
        <dbReference type="ARBA" id="ARBA00022989"/>
    </source>
</evidence>
<evidence type="ECO:0000256" key="4">
    <source>
        <dbReference type="ARBA" id="ARBA00022692"/>
    </source>
</evidence>
<feature type="domain" description="Major facilitator superfamily (MFS) profile" evidence="10">
    <location>
        <begin position="33"/>
        <end position="520"/>
    </location>
</feature>
<dbReference type="RefSeq" id="WP_377715884.1">
    <property type="nucleotide sequence ID" value="NZ_JBHTJM010000009.1"/>
</dbReference>
<feature type="transmembrane region" description="Helical" evidence="9">
    <location>
        <begin position="300"/>
        <end position="317"/>
    </location>
</feature>
<evidence type="ECO:0000256" key="5">
    <source>
        <dbReference type="ARBA" id="ARBA00022856"/>
    </source>
</evidence>
<keyword evidence="4 8" id="KW-0812">Transmembrane</keyword>
<sequence>MDFSLGLIIFGWIFCLIWIPFVIKTNSKIHPRALFVCFFAEMWERFSYYGMRALLTLYMVKIVFQQISSGEADVKSLAIYGTYTASIYLGPIIGGMMADKFLGFRKSILLGGVLISLGHIVLAAQGLIDETNEFFFFIALSFIVVGTGYFKPNISSFLGKFYEQDDPRKDPAYNIFYMGINVGAFLSALTCGYLGESIGWHWGFGLAGIGMFVGLFVFWRNLKHFGDKGLVPDEKYDTTSFFAGLSLNKLIILLSFVIVPLWAILFSYDDVFKFGLTGITIAVLGYLIYLSTKYENGSRLLVVLILFIFHAMFWALFEQAGGTLTLITDRFVDRTIGGSEIPASQFQALNALFIIVFAPVFAWLWMKLNKLKAEPSTPLKFVYSLVLLAIGFLIIVFGAKSAIASGEKIVVWAIIFMYLFHTLGELCLSPVGLSMITKLSPPHIVGFTMGAWFLSYSVGNKMATEIGKLISVGELEANASMAEQISPYVDVYLQWGVYVVLGCAAVLLCLVPLLKKLMKGIN</sequence>
<keyword evidence="2 8" id="KW-0813">Transport</keyword>
<dbReference type="PROSITE" id="PS50850">
    <property type="entry name" value="MFS"/>
    <property type="match status" value="1"/>
</dbReference>
<dbReference type="NCBIfam" id="TIGR00924">
    <property type="entry name" value="yjdL_sub1_fam"/>
    <property type="match status" value="1"/>
</dbReference>
<gene>
    <name evidence="11" type="ORF">ACFQ1O_09990</name>
</gene>
<comment type="similarity">
    <text evidence="8">Belongs to the major facilitator superfamily. Proton-dependent oligopeptide transporter (POT/PTR) (TC 2.A.17) family.</text>
</comment>
<dbReference type="InterPro" id="IPR018456">
    <property type="entry name" value="PTR2_symporter_CS"/>
</dbReference>
<evidence type="ECO:0000256" key="8">
    <source>
        <dbReference type="RuleBase" id="RU003755"/>
    </source>
</evidence>
<dbReference type="InterPro" id="IPR036259">
    <property type="entry name" value="MFS_trans_sf"/>
</dbReference>
<dbReference type="EMBL" id="JBHTJM010000009">
    <property type="protein sequence ID" value="MFD0964335.1"/>
    <property type="molecule type" value="Genomic_DNA"/>
</dbReference>
<feature type="transmembrane region" description="Helical" evidence="9">
    <location>
        <begin position="46"/>
        <end position="65"/>
    </location>
</feature>
<keyword evidence="6 9" id="KW-1133">Transmembrane helix</keyword>
<feature type="transmembrane region" description="Helical" evidence="9">
    <location>
        <begin position="271"/>
        <end position="288"/>
    </location>
</feature>
<feature type="transmembrane region" description="Helical" evidence="9">
    <location>
        <begin position="134"/>
        <end position="154"/>
    </location>
</feature>
<evidence type="ECO:0000259" key="10">
    <source>
        <dbReference type="PROSITE" id="PS50850"/>
    </source>
</evidence>
<name>A0ABW3I3E8_9FLAO</name>
<evidence type="ECO:0000313" key="12">
    <source>
        <dbReference type="Proteomes" id="UP001596997"/>
    </source>
</evidence>
<evidence type="ECO:0000256" key="3">
    <source>
        <dbReference type="ARBA" id="ARBA00022475"/>
    </source>
</evidence>
<keyword evidence="3" id="KW-1003">Cell membrane</keyword>
<keyword evidence="7 9" id="KW-0472">Membrane</keyword>
<dbReference type="SUPFAM" id="SSF103473">
    <property type="entry name" value="MFS general substrate transporter"/>
    <property type="match status" value="1"/>
</dbReference>
<feature type="transmembrane region" description="Helical" evidence="9">
    <location>
        <begin position="495"/>
        <end position="514"/>
    </location>
</feature>
<evidence type="ECO:0000256" key="2">
    <source>
        <dbReference type="ARBA" id="ARBA00022448"/>
    </source>
</evidence>
<comment type="subcellular location">
    <subcellularLocation>
        <location evidence="1">Cell membrane</location>
        <topology evidence="1">Multi-pass membrane protein</topology>
    </subcellularLocation>
    <subcellularLocation>
        <location evidence="8">Membrane</location>
        <topology evidence="8">Multi-pass membrane protein</topology>
    </subcellularLocation>
</comment>
<dbReference type="CDD" id="cd17346">
    <property type="entry name" value="MFS_DtpA_like"/>
    <property type="match status" value="1"/>
</dbReference>
<keyword evidence="5" id="KW-0571">Peptide transport</keyword>
<dbReference type="PANTHER" id="PTHR23517:SF15">
    <property type="entry name" value="PROTON-DEPENDENT OLIGOPEPTIDE FAMILY TRANSPORT PROTEIN"/>
    <property type="match status" value="1"/>
</dbReference>
<feature type="transmembrane region" description="Helical" evidence="9">
    <location>
        <begin position="6"/>
        <end position="25"/>
    </location>
</feature>
<feature type="transmembrane region" description="Helical" evidence="9">
    <location>
        <begin position="348"/>
        <end position="366"/>
    </location>
</feature>
<keyword evidence="12" id="KW-1185">Reference proteome</keyword>
<dbReference type="PROSITE" id="PS01023">
    <property type="entry name" value="PTR2_2"/>
    <property type="match status" value="1"/>
</dbReference>
<evidence type="ECO:0000256" key="1">
    <source>
        <dbReference type="ARBA" id="ARBA00004651"/>
    </source>
</evidence>
<feature type="transmembrane region" description="Helical" evidence="9">
    <location>
        <begin position="240"/>
        <end position="265"/>
    </location>
</feature>
<evidence type="ECO:0000256" key="9">
    <source>
        <dbReference type="SAM" id="Phobius"/>
    </source>
</evidence>
<feature type="transmembrane region" description="Helical" evidence="9">
    <location>
        <begin position="77"/>
        <end position="96"/>
    </location>
</feature>
<accession>A0ABW3I3E8</accession>
<dbReference type="InterPro" id="IPR005279">
    <property type="entry name" value="Dipep/tripep_permease"/>
</dbReference>
<dbReference type="PANTHER" id="PTHR23517">
    <property type="entry name" value="RESISTANCE PROTEIN MDTM, PUTATIVE-RELATED-RELATED"/>
    <property type="match status" value="1"/>
</dbReference>
<comment type="caution">
    <text evidence="11">The sequence shown here is derived from an EMBL/GenBank/DDBJ whole genome shotgun (WGS) entry which is preliminary data.</text>
</comment>
<reference evidence="12" key="1">
    <citation type="journal article" date="2019" name="Int. J. Syst. Evol. Microbiol.">
        <title>The Global Catalogue of Microorganisms (GCM) 10K type strain sequencing project: providing services to taxonomists for standard genome sequencing and annotation.</title>
        <authorList>
            <consortium name="The Broad Institute Genomics Platform"/>
            <consortium name="The Broad Institute Genome Sequencing Center for Infectious Disease"/>
            <person name="Wu L."/>
            <person name="Ma J."/>
        </authorList>
    </citation>
    <scope>NUCLEOTIDE SEQUENCE [LARGE SCALE GENOMIC DNA]</scope>
    <source>
        <strain evidence="12">CCUG 62114</strain>
    </source>
</reference>
<dbReference type="Proteomes" id="UP001596997">
    <property type="component" value="Unassembled WGS sequence"/>
</dbReference>
<feature type="transmembrane region" description="Helical" evidence="9">
    <location>
        <begin position="175"/>
        <end position="195"/>
    </location>
</feature>
<keyword evidence="5" id="KW-0653">Protein transport</keyword>
<evidence type="ECO:0000313" key="11">
    <source>
        <dbReference type="EMBL" id="MFD0964335.1"/>
    </source>
</evidence>
<dbReference type="InterPro" id="IPR000109">
    <property type="entry name" value="POT_fam"/>
</dbReference>
<dbReference type="InterPro" id="IPR050171">
    <property type="entry name" value="MFS_Transporters"/>
</dbReference>
<proteinExistence type="inferred from homology"/>
<evidence type="ECO:0000256" key="7">
    <source>
        <dbReference type="ARBA" id="ARBA00023136"/>
    </source>
</evidence>